<dbReference type="RefSeq" id="WP_207352517.1">
    <property type="nucleotide sequence ID" value="NZ_JAFMPY010000027.1"/>
</dbReference>
<evidence type="ECO:0000313" key="1">
    <source>
        <dbReference type="EMBL" id="MBO0905887.1"/>
    </source>
</evidence>
<dbReference type="Gene3D" id="3.40.1350.10">
    <property type="match status" value="1"/>
</dbReference>
<gene>
    <name evidence="1" type="ORF">J1C47_19755</name>
</gene>
<accession>A0ABS3J9T9</accession>
<name>A0ABS3J9T9_9HYPH</name>
<evidence type="ECO:0000313" key="2">
    <source>
        <dbReference type="Proteomes" id="UP000664288"/>
    </source>
</evidence>
<organism evidence="1 2">
    <name type="scientific">Jiella sonneratiae</name>
    <dbReference type="NCBI Taxonomy" id="2816856"/>
    <lineage>
        <taxon>Bacteria</taxon>
        <taxon>Pseudomonadati</taxon>
        <taxon>Pseudomonadota</taxon>
        <taxon>Alphaproteobacteria</taxon>
        <taxon>Hyphomicrobiales</taxon>
        <taxon>Aurantimonadaceae</taxon>
        <taxon>Jiella</taxon>
    </lineage>
</organism>
<protein>
    <submittedName>
        <fullName evidence="1">Uncharacterized protein</fullName>
    </submittedName>
</protein>
<reference evidence="1 2" key="1">
    <citation type="submission" date="2021-03" db="EMBL/GenBank/DDBJ databases">
        <title>Whole genome sequence of Jiella sp. MQZ13P-4.</title>
        <authorList>
            <person name="Tuo L."/>
        </authorList>
    </citation>
    <scope>NUCLEOTIDE SEQUENCE [LARGE SCALE GENOMIC DNA]</scope>
    <source>
        <strain evidence="1 2">MQZ13P-4</strain>
    </source>
</reference>
<comment type="caution">
    <text evidence="1">The sequence shown here is derived from an EMBL/GenBank/DDBJ whole genome shotgun (WGS) entry which is preliminary data.</text>
</comment>
<proteinExistence type="predicted"/>
<dbReference type="EMBL" id="JAFMPY010000027">
    <property type="protein sequence ID" value="MBO0905887.1"/>
    <property type="molecule type" value="Genomic_DNA"/>
</dbReference>
<dbReference type="InterPro" id="IPR011856">
    <property type="entry name" value="tRNA_endonuc-like_dom_sf"/>
</dbReference>
<keyword evidence="2" id="KW-1185">Reference proteome</keyword>
<dbReference type="Proteomes" id="UP000664288">
    <property type="component" value="Unassembled WGS sequence"/>
</dbReference>
<sequence length="399" mass="44223">MPSFSRHAAPVMVRDGMGVVRLERVHLGGGDDGRRREAFVQELVHFNPDVIPMSDIEPAFTPLISICRELPTSAGYLDNLWMSPEGSIVLGECKLMRNPQARREVVAQALDYARAIHRWHYSQLEDAVRRATQLDTSLWDRVRDQSDLEEAQFIDAVERRLRFGRFMILIIGDGIQEGVEELTDFLQLHAGLHTSVALVDLSIWKDSNGRLLVVPRIPAKTAIIERGVVTVEDGAIVNVKPPASLSPASPAGPRQITASEPEFFDQIEQRVPGISGPLREFVTKVSKVGIEPEYRKSLVLRFHASPDIRSSAGYVDANGGLHLSDAWGAAEKLGRRQVIEDYLATTAALIGGRVQTYEKTWPRVVGPDGRTPQFTTVIGRLDEWVNAISNLVSGLRSDV</sequence>